<proteinExistence type="predicted"/>
<dbReference type="SMART" id="SM00255">
    <property type="entry name" value="TIR"/>
    <property type="match status" value="1"/>
</dbReference>
<dbReference type="Proteomes" id="UP000183287">
    <property type="component" value="Unassembled WGS sequence"/>
</dbReference>
<protein>
    <submittedName>
        <fullName evidence="2">TIR domain-containing protein</fullName>
    </submittedName>
</protein>
<dbReference type="SUPFAM" id="SSF52200">
    <property type="entry name" value="Toll/Interleukin receptor TIR domain"/>
    <property type="match status" value="1"/>
</dbReference>
<evidence type="ECO:0000313" key="3">
    <source>
        <dbReference type="Proteomes" id="UP000183287"/>
    </source>
</evidence>
<dbReference type="SUPFAM" id="SSF47986">
    <property type="entry name" value="DEATH domain"/>
    <property type="match status" value="1"/>
</dbReference>
<reference evidence="3" key="1">
    <citation type="submission" date="2016-10" db="EMBL/GenBank/DDBJ databases">
        <authorList>
            <person name="Varghese N."/>
            <person name="Submissions S."/>
        </authorList>
    </citation>
    <scope>NUCLEOTIDE SEQUENCE [LARGE SCALE GENOMIC DNA]</scope>
    <source>
        <strain evidence="3">Nm44</strain>
    </source>
</reference>
<name>A0A1I4LVS1_9PROT</name>
<dbReference type="Gene3D" id="3.40.50.10140">
    <property type="entry name" value="Toll/interleukin-1 receptor homology (TIR) domain"/>
    <property type="match status" value="1"/>
</dbReference>
<organism evidence="2 3">
    <name type="scientific">Nitrosomonas communis</name>
    <dbReference type="NCBI Taxonomy" id="44574"/>
    <lineage>
        <taxon>Bacteria</taxon>
        <taxon>Pseudomonadati</taxon>
        <taxon>Pseudomonadota</taxon>
        <taxon>Betaproteobacteria</taxon>
        <taxon>Nitrosomonadales</taxon>
        <taxon>Nitrosomonadaceae</taxon>
        <taxon>Nitrosomonas</taxon>
    </lineage>
</organism>
<dbReference type="PROSITE" id="PS50104">
    <property type="entry name" value="TIR"/>
    <property type="match status" value="1"/>
</dbReference>
<dbReference type="InterPro" id="IPR011029">
    <property type="entry name" value="DEATH-like_dom_sf"/>
</dbReference>
<gene>
    <name evidence="2" type="ORF">SAMN05421863_1007111</name>
</gene>
<dbReference type="Pfam" id="PF20690">
    <property type="entry name" value="bDLD3"/>
    <property type="match status" value="1"/>
</dbReference>
<dbReference type="EMBL" id="FOUB01000007">
    <property type="protein sequence ID" value="SFL94903.1"/>
    <property type="molecule type" value="Genomic_DNA"/>
</dbReference>
<accession>A0A1I4LVS1</accession>
<feature type="domain" description="TIR" evidence="1">
    <location>
        <begin position="13"/>
        <end position="143"/>
    </location>
</feature>
<dbReference type="InterPro" id="IPR048915">
    <property type="entry name" value="bDLD3"/>
</dbReference>
<sequence>MEFFQHAVMTMNSTIKIFISYSHQDAHYLQPDSLLGFLKGLEREGIEFWTDREIKPGELWDQVIKNQIQTCDIALVLISQGFLDSDYCHNVEIAHFLAGTKYLFPVILSPCNWKRHDWLASRQFLPGGDMTVEEHYREAGERKRLFLAIREGLMERAQLIRQQKSSPHIPPSPPPISMTGKAKIAFCQRLGEDWKLLADYLEITPAEQNRFATGDEGRHIWVWLDNRGRLHELPGMLTDINRPDLARIFTSAPE</sequence>
<dbReference type="InterPro" id="IPR035897">
    <property type="entry name" value="Toll_tir_struct_dom_sf"/>
</dbReference>
<evidence type="ECO:0000259" key="1">
    <source>
        <dbReference type="PROSITE" id="PS50104"/>
    </source>
</evidence>
<evidence type="ECO:0000313" key="2">
    <source>
        <dbReference type="EMBL" id="SFL94903.1"/>
    </source>
</evidence>
<dbReference type="InterPro" id="IPR000157">
    <property type="entry name" value="TIR_dom"/>
</dbReference>
<keyword evidence="3" id="KW-1185">Reference proteome</keyword>
<dbReference type="Pfam" id="PF13676">
    <property type="entry name" value="TIR_2"/>
    <property type="match status" value="1"/>
</dbReference>
<dbReference type="AlphaFoldDB" id="A0A1I4LVS1"/>
<dbReference type="GO" id="GO:0007165">
    <property type="term" value="P:signal transduction"/>
    <property type="evidence" value="ECO:0007669"/>
    <property type="project" value="InterPro"/>
</dbReference>